<feature type="compositionally biased region" description="Low complexity" evidence="1">
    <location>
        <begin position="33"/>
        <end position="49"/>
    </location>
</feature>
<name>A0AAV5R5V6_PICKL</name>
<feature type="region of interest" description="Disordered" evidence="1">
    <location>
        <begin position="33"/>
        <end position="62"/>
    </location>
</feature>
<keyword evidence="2" id="KW-0472">Membrane</keyword>
<keyword evidence="2" id="KW-1133">Transmembrane helix</keyword>
<dbReference type="EMBL" id="BTGB01000004">
    <property type="protein sequence ID" value="GMM46695.1"/>
    <property type="molecule type" value="Genomic_DNA"/>
</dbReference>
<proteinExistence type="predicted"/>
<evidence type="ECO:0000256" key="1">
    <source>
        <dbReference type="SAM" id="MobiDB-lite"/>
    </source>
</evidence>
<protein>
    <submittedName>
        <fullName evidence="3">Uncharacterized protein</fullName>
    </submittedName>
</protein>
<gene>
    <name evidence="3" type="ORF">DAPK24_032700</name>
</gene>
<keyword evidence="4" id="KW-1185">Reference proteome</keyword>
<evidence type="ECO:0000256" key="2">
    <source>
        <dbReference type="SAM" id="Phobius"/>
    </source>
</evidence>
<accession>A0AAV5R5V6</accession>
<keyword evidence="2" id="KW-0812">Transmembrane</keyword>
<dbReference type="Proteomes" id="UP001378960">
    <property type="component" value="Unassembled WGS sequence"/>
</dbReference>
<sequence length="327" mass="37932">MLSLLKSSNRLIRYNQLRLFSYSPYLFTKNINEKNNNNNNYTPSSNTKNRLNIPPSFRSSRPLQNQLSQSEIEKIKNSGNNNNNNNSNNITPITYKKPWWIPFLKIAIVLLPCLIFTSGYIIYETINNRTVFFPFKINSIIPLNELKGFENIDIELLKSTSKDILLRRLNMNHEIKEFIGLPVNLGEFENFNISIKFNKLSVEGIELDFRKNWLKPLINYRKIDSPQLPSNINKYIQPLKERINGDIDEDPEQDSIFLKEVDYKLIIRGTIPIINEKLNRIEPGTGKITFDAEVELDHTKLMKIVSALLHFKNKNGTGSGGTLEKLW</sequence>
<reference evidence="3 4" key="1">
    <citation type="journal article" date="2023" name="Elife">
        <title>Identification of key yeast species and microbe-microbe interactions impacting larval growth of Drosophila in the wild.</title>
        <authorList>
            <person name="Mure A."/>
            <person name="Sugiura Y."/>
            <person name="Maeda R."/>
            <person name="Honda K."/>
            <person name="Sakurai N."/>
            <person name="Takahashi Y."/>
            <person name="Watada M."/>
            <person name="Katoh T."/>
            <person name="Gotoh A."/>
            <person name="Gotoh Y."/>
            <person name="Taniguchi I."/>
            <person name="Nakamura K."/>
            <person name="Hayashi T."/>
            <person name="Katayama T."/>
            <person name="Uemura T."/>
            <person name="Hattori Y."/>
        </authorList>
    </citation>
    <scope>NUCLEOTIDE SEQUENCE [LARGE SCALE GENOMIC DNA]</scope>
    <source>
        <strain evidence="3 4">PK-24</strain>
    </source>
</reference>
<comment type="caution">
    <text evidence="3">The sequence shown here is derived from an EMBL/GenBank/DDBJ whole genome shotgun (WGS) entry which is preliminary data.</text>
</comment>
<organism evidence="3 4">
    <name type="scientific">Pichia kluyveri</name>
    <name type="common">Yeast</name>
    <dbReference type="NCBI Taxonomy" id="36015"/>
    <lineage>
        <taxon>Eukaryota</taxon>
        <taxon>Fungi</taxon>
        <taxon>Dikarya</taxon>
        <taxon>Ascomycota</taxon>
        <taxon>Saccharomycotina</taxon>
        <taxon>Pichiomycetes</taxon>
        <taxon>Pichiales</taxon>
        <taxon>Pichiaceae</taxon>
        <taxon>Pichia</taxon>
    </lineage>
</organism>
<evidence type="ECO:0000313" key="3">
    <source>
        <dbReference type="EMBL" id="GMM46695.1"/>
    </source>
</evidence>
<feature type="transmembrane region" description="Helical" evidence="2">
    <location>
        <begin position="103"/>
        <end position="123"/>
    </location>
</feature>
<dbReference type="AlphaFoldDB" id="A0AAV5R5V6"/>
<evidence type="ECO:0000313" key="4">
    <source>
        <dbReference type="Proteomes" id="UP001378960"/>
    </source>
</evidence>